<dbReference type="EMBL" id="ATBP01000493">
    <property type="protein sequence ID" value="ETR70081.1"/>
    <property type="molecule type" value="Genomic_DNA"/>
</dbReference>
<evidence type="ECO:0000313" key="2">
    <source>
        <dbReference type="EMBL" id="ETR70081.1"/>
    </source>
</evidence>
<comment type="caution">
    <text evidence="2">The sequence shown here is derived from an EMBL/GenBank/DDBJ whole genome shotgun (WGS) entry which is preliminary data.</text>
</comment>
<organism evidence="2 3">
    <name type="scientific">Candidatus Magnetoglobus multicellularis str. Araruama</name>
    <dbReference type="NCBI Taxonomy" id="890399"/>
    <lineage>
        <taxon>Bacteria</taxon>
        <taxon>Pseudomonadati</taxon>
        <taxon>Thermodesulfobacteriota</taxon>
        <taxon>Desulfobacteria</taxon>
        <taxon>Desulfobacterales</taxon>
        <taxon>Desulfobacteraceae</taxon>
        <taxon>Candidatus Magnetoglobus</taxon>
    </lineage>
</organism>
<dbReference type="AlphaFoldDB" id="A0A1V1P5I9"/>
<accession>A0A1V1P5I9</accession>
<dbReference type="Proteomes" id="UP000189670">
    <property type="component" value="Unassembled WGS sequence"/>
</dbReference>
<sequence>MPVKSVAGTINETDGKIWRMLKKYIEAARLNEDFSKIDSVGMDETSRAKNHKYITLFVDMEEKRTIYVTEGKGHETVKNFSKDLKDHNERLVTKKAYPDTSIIYQLHTCTVLSWSEKRKG</sequence>
<reference evidence="3" key="1">
    <citation type="submission" date="2012-11" db="EMBL/GenBank/DDBJ databases">
        <authorList>
            <person name="Lucero-Rivera Y.E."/>
            <person name="Tovar-Ramirez D."/>
        </authorList>
    </citation>
    <scope>NUCLEOTIDE SEQUENCE [LARGE SCALE GENOMIC DNA]</scope>
    <source>
        <strain evidence="3">Araruama</strain>
    </source>
</reference>
<evidence type="ECO:0000313" key="3">
    <source>
        <dbReference type="Proteomes" id="UP000189670"/>
    </source>
</evidence>
<dbReference type="PANTHER" id="PTHR33498">
    <property type="entry name" value="TRANSPOSASE FOR INSERTION SEQUENCE ELEMENT IS1557"/>
    <property type="match status" value="1"/>
</dbReference>
<dbReference type="InterPro" id="IPR002560">
    <property type="entry name" value="Transposase_DDE"/>
</dbReference>
<evidence type="ECO:0000259" key="1">
    <source>
        <dbReference type="Pfam" id="PF01610"/>
    </source>
</evidence>
<name>A0A1V1P5I9_9BACT</name>
<gene>
    <name evidence="2" type="ORF">OMM_09090</name>
</gene>
<dbReference type="InterPro" id="IPR047951">
    <property type="entry name" value="Transpos_ISL3"/>
</dbReference>
<protein>
    <recommendedName>
        <fullName evidence="1">Transposase IS204/IS1001/IS1096/IS1165 DDE domain-containing protein</fullName>
    </recommendedName>
</protein>
<dbReference type="PANTHER" id="PTHR33498:SF1">
    <property type="entry name" value="TRANSPOSASE FOR INSERTION SEQUENCE ELEMENT IS1557"/>
    <property type="match status" value="1"/>
</dbReference>
<proteinExistence type="predicted"/>
<dbReference type="Pfam" id="PF01610">
    <property type="entry name" value="DDE_Tnp_ISL3"/>
    <property type="match status" value="1"/>
</dbReference>
<feature type="domain" description="Transposase IS204/IS1001/IS1096/IS1165 DDE" evidence="1">
    <location>
        <begin position="40"/>
        <end position="93"/>
    </location>
</feature>